<reference evidence="10 11" key="1">
    <citation type="submission" date="2019-02" db="EMBL/GenBank/DDBJ databases">
        <authorList>
            <person name="Goldberg S.R."/>
            <person name="Haltli B.A."/>
            <person name="Correa H."/>
            <person name="Russell K.G."/>
        </authorList>
    </citation>
    <scope>NUCLEOTIDE SEQUENCE [LARGE SCALE GENOMIC DNA]</scope>
    <source>
        <strain evidence="10 11">JCM 16186</strain>
    </source>
</reference>
<evidence type="ECO:0000313" key="10">
    <source>
        <dbReference type="EMBL" id="MTI25972.1"/>
    </source>
</evidence>
<dbReference type="InterPro" id="IPR003660">
    <property type="entry name" value="HAMP_dom"/>
</dbReference>
<dbReference type="SMART" id="SM00387">
    <property type="entry name" value="HATPase_c"/>
    <property type="match status" value="1"/>
</dbReference>
<proteinExistence type="predicted"/>
<evidence type="ECO:0000313" key="11">
    <source>
        <dbReference type="Proteomes" id="UP000798808"/>
    </source>
</evidence>
<comment type="caution">
    <text evidence="10">The sequence shown here is derived from an EMBL/GenBank/DDBJ whole genome shotgun (WGS) entry which is preliminary data.</text>
</comment>
<dbReference type="InterPro" id="IPR050351">
    <property type="entry name" value="BphY/WalK/GraS-like"/>
</dbReference>
<keyword evidence="6 10" id="KW-0418">Kinase</keyword>
<keyword evidence="4" id="KW-0597">Phosphoprotein</keyword>
<dbReference type="PANTHER" id="PTHR42878:SF15">
    <property type="entry name" value="BACTERIOPHYTOCHROME"/>
    <property type="match status" value="1"/>
</dbReference>
<evidence type="ECO:0000259" key="9">
    <source>
        <dbReference type="PROSITE" id="PS50885"/>
    </source>
</evidence>
<dbReference type="Proteomes" id="UP000798808">
    <property type="component" value="Unassembled WGS sequence"/>
</dbReference>
<organism evidence="10 11">
    <name type="scientific">Fulvivirga kasyanovii</name>
    <dbReference type="NCBI Taxonomy" id="396812"/>
    <lineage>
        <taxon>Bacteria</taxon>
        <taxon>Pseudomonadati</taxon>
        <taxon>Bacteroidota</taxon>
        <taxon>Cytophagia</taxon>
        <taxon>Cytophagales</taxon>
        <taxon>Fulvivirgaceae</taxon>
        <taxon>Fulvivirga</taxon>
    </lineage>
</organism>
<evidence type="ECO:0000256" key="1">
    <source>
        <dbReference type="ARBA" id="ARBA00000085"/>
    </source>
</evidence>
<dbReference type="InterPro" id="IPR005467">
    <property type="entry name" value="His_kinase_dom"/>
</dbReference>
<dbReference type="CDD" id="cd06225">
    <property type="entry name" value="HAMP"/>
    <property type="match status" value="1"/>
</dbReference>
<dbReference type="RefSeq" id="WP_155172669.1">
    <property type="nucleotide sequence ID" value="NZ_BAAAFL010000002.1"/>
</dbReference>
<dbReference type="SMART" id="SM00304">
    <property type="entry name" value="HAMP"/>
    <property type="match status" value="1"/>
</dbReference>
<sequence>MATRFFKLNDLPIRVKIVLGQVLLIAIVSIFIYSYYPAQQKKIAVKAAHSKIESISNLFSIGVGIGMGEMDLVAVSEAMEWTKHDSSVFYISAIDTEGLEITSYNPDQRTLPEDLAQAPYNMPIENEEHLLYQKSHITYLGHNLGTLIIGYSLQGVYANINKLRVTTLYFCIALFTAGVILAIIIGSIITGNIRKLDYAIDSISSGMKNTRVHVKSNDEIGKVGEAFNQMLDILEESQSELVAHSELLKKQNRELNQFSYVVSHDLKAPLRAIFKLSEWIEEDLGHDIPEDVKANLHTLRGRVFRLEALINGLLEYSKIGRKDVSLENVDTCKLVNDIVDLHQPPSRIKINIQPDLPVFQTKKILLQQVFSNLIGNAIKYNNKPEGVINISVNGNNDYYRFIIEDNGMGISPAYHEKIFTIFQTLEARDQVEGTGIGLSIVKKSVEEVGGLVTVESEEEKGSKFIFTWPKVIKTGLN</sequence>
<dbReference type="InterPro" id="IPR036097">
    <property type="entry name" value="HisK_dim/P_sf"/>
</dbReference>
<dbReference type="Pfam" id="PF00672">
    <property type="entry name" value="HAMP"/>
    <property type="match status" value="1"/>
</dbReference>
<dbReference type="EMBL" id="SMLW01000554">
    <property type="protein sequence ID" value="MTI25972.1"/>
    <property type="molecule type" value="Genomic_DNA"/>
</dbReference>
<dbReference type="InterPro" id="IPR003594">
    <property type="entry name" value="HATPase_dom"/>
</dbReference>
<dbReference type="InterPro" id="IPR004358">
    <property type="entry name" value="Sig_transdc_His_kin-like_C"/>
</dbReference>
<feature type="domain" description="HAMP" evidence="9">
    <location>
        <begin position="187"/>
        <end position="239"/>
    </location>
</feature>
<protein>
    <recommendedName>
        <fullName evidence="3">histidine kinase</fullName>
        <ecNumber evidence="3">2.7.13.3</ecNumber>
    </recommendedName>
</protein>
<dbReference type="PROSITE" id="PS50109">
    <property type="entry name" value="HIS_KIN"/>
    <property type="match status" value="1"/>
</dbReference>
<dbReference type="Pfam" id="PF00512">
    <property type="entry name" value="HisKA"/>
    <property type="match status" value="1"/>
</dbReference>
<dbReference type="InterPro" id="IPR036890">
    <property type="entry name" value="HATPase_C_sf"/>
</dbReference>
<dbReference type="CDD" id="cd00082">
    <property type="entry name" value="HisKA"/>
    <property type="match status" value="1"/>
</dbReference>
<dbReference type="GO" id="GO:0016301">
    <property type="term" value="F:kinase activity"/>
    <property type="evidence" value="ECO:0007669"/>
    <property type="project" value="UniProtKB-KW"/>
</dbReference>
<keyword evidence="5" id="KW-0808">Transferase</keyword>
<dbReference type="SUPFAM" id="SSF158472">
    <property type="entry name" value="HAMP domain-like"/>
    <property type="match status" value="1"/>
</dbReference>
<name>A0ABW9RPA1_9BACT</name>
<dbReference type="PRINTS" id="PR00344">
    <property type="entry name" value="BCTRLSENSOR"/>
</dbReference>
<keyword evidence="7" id="KW-0812">Transmembrane</keyword>
<dbReference type="EC" id="2.7.13.3" evidence="3"/>
<feature type="transmembrane region" description="Helical" evidence="7">
    <location>
        <begin position="168"/>
        <end position="189"/>
    </location>
</feature>
<gene>
    <name evidence="10" type="ORF">E1163_13530</name>
</gene>
<evidence type="ECO:0000256" key="3">
    <source>
        <dbReference type="ARBA" id="ARBA00012438"/>
    </source>
</evidence>
<feature type="domain" description="Histidine kinase" evidence="8">
    <location>
        <begin position="261"/>
        <end position="472"/>
    </location>
</feature>
<evidence type="ECO:0000259" key="8">
    <source>
        <dbReference type="PROSITE" id="PS50109"/>
    </source>
</evidence>
<dbReference type="Gene3D" id="1.10.287.130">
    <property type="match status" value="1"/>
</dbReference>
<evidence type="ECO:0000256" key="5">
    <source>
        <dbReference type="ARBA" id="ARBA00022679"/>
    </source>
</evidence>
<dbReference type="SUPFAM" id="SSF55874">
    <property type="entry name" value="ATPase domain of HSP90 chaperone/DNA topoisomerase II/histidine kinase"/>
    <property type="match status" value="1"/>
</dbReference>
<comment type="subcellular location">
    <subcellularLocation>
        <location evidence="2">Membrane</location>
    </subcellularLocation>
</comment>
<dbReference type="PROSITE" id="PS50885">
    <property type="entry name" value="HAMP"/>
    <property type="match status" value="1"/>
</dbReference>
<accession>A0ABW9RPA1</accession>
<dbReference type="PANTHER" id="PTHR42878">
    <property type="entry name" value="TWO-COMPONENT HISTIDINE KINASE"/>
    <property type="match status" value="1"/>
</dbReference>
<evidence type="ECO:0000256" key="2">
    <source>
        <dbReference type="ARBA" id="ARBA00004370"/>
    </source>
</evidence>
<dbReference type="InterPro" id="IPR003661">
    <property type="entry name" value="HisK_dim/P_dom"/>
</dbReference>
<keyword evidence="11" id="KW-1185">Reference proteome</keyword>
<dbReference type="Gene3D" id="3.30.565.10">
    <property type="entry name" value="Histidine kinase-like ATPase, C-terminal domain"/>
    <property type="match status" value="1"/>
</dbReference>
<feature type="transmembrane region" description="Helical" evidence="7">
    <location>
        <begin position="17"/>
        <end position="36"/>
    </location>
</feature>
<keyword evidence="7" id="KW-0472">Membrane</keyword>
<dbReference type="SUPFAM" id="SSF47384">
    <property type="entry name" value="Homodimeric domain of signal transducing histidine kinase"/>
    <property type="match status" value="1"/>
</dbReference>
<evidence type="ECO:0000256" key="6">
    <source>
        <dbReference type="ARBA" id="ARBA00022777"/>
    </source>
</evidence>
<dbReference type="Gene3D" id="6.10.340.10">
    <property type="match status" value="1"/>
</dbReference>
<comment type="catalytic activity">
    <reaction evidence="1">
        <text>ATP + protein L-histidine = ADP + protein N-phospho-L-histidine.</text>
        <dbReference type="EC" id="2.7.13.3"/>
    </reaction>
</comment>
<keyword evidence="7" id="KW-1133">Transmembrane helix</keyword>
<evidence type="ECO:0000256" key="7">
    <source>
        <dbReference type="SAM" id="Phobius"/>
    </source>
</evidence>
<dbReference type="SMART" id="SM00388">
    <property type="entry name" value="HisKA"/>
    <property type="match status" value="1"/>
</dbReference>
<evidence type="ECO:0000256" key="4">
    <source>
        <dbReference type="ARBA" id="ARBA00022553"/>
    </source>
</evidence>
<dbReference type="Pfam" id="PF02518">
    <property type="entry name" value="HATPase_c"/>
    <property type="match status" value="1"/>
</dbReference>